<dbReference type="InterPro" id="IPR036922">
    <property type="entry name" value="Rieske_2Fe-2S_sf"/>
</dbReference>
<dbReference type="InterPro" id="IPR015881">
    <property type="entry name" value="ARHD_Rieske_2Fe_2S"/>
</dbReference>
<evidence type="ECO:0000256" key="1">
    <source>
        <dbReference type="ARBA" id="ARBA00022714"/>
    </source>
</evidence>
<reference evidence="7" key="1">
    <citation type="submission" date="2018-05" db="EMBL/GenBank/DDBJ databases">
        <authorList>
            <person name="Lanie J.A."/>
            <person name="Ng W.-L."/>
            <person name="Kazmierczak K.M."/>
            <person name="Andrzejewski T.M."/>
            <person name="Davidsen T.M."/>
            <person name="Wayne K.J."/>
            <person name="Tettelin H."/>
            <person name="Glass J.I."/>
            <person name="Rusch D."/>
            <person name="Podicherti R."/>
            <person name="Tsui H.-C.T."/>
            <person name="Winkler M.E."/>
        </authorList>
    </citation>
    <scope>NUCLEOTIDE SEQUENCE</scope>
</reference>
<evidence type="ECO:0000256" key="2">
    <source>
        <dbReference type="ARBA" id="ARBA00022723"/>
    </source>
</evidence>
<dbReference type="Pfam" id="PF00355">
    <property type="entry name" value="Rieske"/>
    <property type="match status" value="1"/>
</dbReference>
<accession>A0A382U8H6</accession>
<feature type="non-terminal residue" evidence="7">
    <location>
        <position position="1"/>
    </location>
</feature>
<organism evidence="7">
    <name type="scientific">marine metagenome</name>
    <dbReference type="NCBI Taxonomy" id="408172"/>
    <lineage>
        <taxon>unclassified sequences</taxon>
        <taxon>metagenomes</taxon>
        <taxon>ecological metagenomes</taxon>
    </lineage>
</organism>
<dbReference type="Gene3D" id="3.90.380.10">
    <property type="entry name" value="Naphthalene 1,2-dioxygenase Alpha Subunit, Chain A, domain 1"/>
    <property type="match status" value="1"/>
</dbReference>
<dbReference type="GO" id="GO:0005506">
    <property type="term" value="F:iron ion binding"/>
    <property type="evidence" value="ECO:0007669"/>
    <property type="project" value="InterPro"/>
</dbReference>
<keyword evidence="2" id="KW-0479">Metal-binding</keyword>
<name>A0A382U8H6_9ZZZZ</name>
<keyword evidence="3" id="KW-0560">Oxidoreductase</keyword>
<evidence type="ECO:0000256" key="4">
    <source>
        <dbReference type="ARBA" id="ARBA00023004"/>
    </source>
</evidence>
<dbReference type="CDD" id="cd03469">
    <property type="entry name" value="Rieske_RO_Alpha_N"/>
    <property type="match status" value="1"/>
</dbReference>
<dbReference type="InterPro" id="IPR001663">
    <property type="entry name" value="Rng_hydr_dOase-A"/>
</dbReference>
<keyword evidence="5" id="KW-0411">Iron-sulfur</keyword>
<evidence type="ECO:0000256" key="5">
    <source>
        <dbReference type="ARBA" id="ARBA00023014"/>
    </source>
</evidence>
<sequence>AFYNSCRHRGAPVVRVERGRNRALRCQYHSWTYDTTGKLVSVPDERDFVDLKREDRGLVQIKVETIGGWIFITENLNATSLTENLGDITKKLSEDTNLLIAKRETEHVQNNWKLVQEILSDNFAYTSDELSPAGHSSGKDSYAISPNLLRVTIEKHDVVLSTWPIDENATELEIVYLAPPSETETSPAQDSAWQKEISSIQKTIQQAIE</sequence>
<keyword evidence="1" id="KW-0001">2Fe-2S</keyword>
<protein>
    <recommendedName>
        <fullName evidence="6">Rieske domain-containing protein</fullName>
    </recommendedName>
</protein>
<dbReference type="PROSITE" id="PS00570">
    <property type="entry name" value="RING_HYDROXYL_ALPHA"/>
    <property type="match status" value="1"/>
</dbReference>
<dbReference type="AlphaFoldDB" id="A0A382U8H6"/>
<proteinExistence type="predicted"/>
<evidence type="ECO:0000256" key="3">
    <source>
        <dbReference type="ARBA" id="ARBA00023002"/>
    </source>
</evidence>
<gene>
    <name evidence="7" type="ORF">METZ01_LOCUS383121</name>
</gene>
<dbReference type="PANTHER" id="PTHR43756">
    <property type="entry name" value="CHOLINE MONOOXYGENASE, CHLOROPLASTIC"/>
    <property type="match status" value="1"/>
</dbReference>
<feature type="domain" description="Rieske" evidence="6">
    <location>
        <begin position="1"/>
        <end position="72"/>
    </location>
</feature>
<evidence type="ECO:0000313" key="7">
    <source>
        <dbReference type="EMBL" id="SVD30267.1"/>
    </source>
</evidence>
<dbReference type="Gene3D" id="2.102.10.10">
    <property type="entry name" value="Rieske [2Fe-2S] iron-sulphur domain"/>
    <property type="match status" value="1"/>
</dbReference>
<dbReference type="SUPFAM" id="SSF50022">
    <property type="entry name" value="ISP domain"/>
    <property type="match status" value="1"/>
</dbReference>
<dbReference type="GO" id="GO:0051537">
    <property type="term" value="F:2 iron, 2 sulfur cluster binding"/>
    <property type="evidence" value="ECO:0007669"/>
    <property type="project" value="UniProtKB-KW"/>
</dbReference>
<dbReference type="GO" id="GO:0016491">
    <property type="term" value="F:oxidoreductase activity"/>
    <property type="evidence" value="ECO:0007669"/>
    <property type="project" value="UniProtKB-KW"/>
</dbReference>
<dbReference type="PANTHER" id="PTHR43756:SF5">
    <property type="entry name" value="CHOLINE MONOOXYGENASE, CHLOROPLASTIC"/>
    <property type="match status" value="1"/>
</dbReference>
<dbReference type="PRINTS" id="PR00090">
    <property type="entry name" value="RNGDIOXGNASE"/>
</dbReference>
<keyword evidence="4" id="KW-0408">Iron</keyword>
<dbReference type="EMBL" id="UINC01142122">
    <property type="protein sequence ID" value="SVD30267.1"/>
    <property type="molecule type" value="Genomic_DNA"/>
</dbReference>
<dbReference type="InterPro" id="IPR017941">
    <property type="entry name" value="Rieske_2Fe-2S"/>
</dbReference>
<dbReference type="PROSITE" id="PS51296">
    <property type="entry name" value="RIESKE"/>
    <property type="match status" value="1"/>
</dbReference>
<evidence type="ECO:0000259" key="6">
    <source>
        <dbReference type="PROSITE" id="PS51296"/>
    </source>
</evidence>